<name>A3TX58_PSEBH</name>
<dbReference type="PROSITE" id="PS51186">
    <property type="entry name" value="GNAT"/>
    <property type="match status" value="1"/>
</dbReference>
<keyword evidence="5" id="KW-1185">Reference proteome</keyword>
<dbReference type="InterPro" id="IPR000182">
    <property type="entry name" value="GNAT_dom"/>
</dbReference>
<evidence type="ECO:0000256" key="2">
    <source>
        <dbReference type="ARBA" id="ARBA00023315"/>
    </source>
</evidence>
<reference evidence="4 5" key="1">
    <citation type="journal article" date="2010" name="J. Bacteriol.">
        <title>Genome sequences of Oceanicola granulosus HTCC2516(T) and Oceanicola batsensis HTCC2597(TDelta).</title>
        <authorList>
            <person name="Thrash J.C."/>
            <person name="Cho J.C."/>
            <person name="Vergin K.L."/>
            <person name="Giovannoni S.J."/>
        </authorList>
    </citation>
    <scope>NUCLEOTIDE SEQUENCE [LARGE SCALE GENOMIC DNA]</scope>
    <source>
        <strain evidence="5">ATCC BAA-863 / DSM 15984 / KCTC 12145 / HTCC2597</strain>
    </source>
</reference>
<evidence type="ECO:0000259" key="3">
    <source>
        <dbReference type="PROSITE" id="PS51186"/>
    </source>
</evidence>
<dbReference type="HOGENOM" id="CLU_013985_32_0_5"/>
<dbReference type="InterPro" id="IPR051016">
    <property type="entry name" value="Diverse_Substrate_AcTransf"/>
</dbReference>
<dbReference type="Proteomes" id="UP000004318">
    <property type="component" value="Unassembled WGS sequence"/>
</dbReference>
<keyword evidence="2" id="KW-0012">Acyltransferase</keyword>
<dbReference type="Pfam" id="PF00583">
    <property type="entry name" value="Acetyltransf_1"/>
    <property type="match status" value="1"/>
</dbReference>
<feature type="domain" description="N-acetyltransferase" evidence="3">
    <location>
        <begin position="10"/>
        <end position="155"/>
    </location>
</feature>
<dbReference type="SUPFAM" id="SSF55729">
    <property type="entry name" value="Acyl-CoA N-acyltransferases (Nat)"/>
    <property type="match status" value="1"/>
</dbReference>
<evidence type="ECO:0000256" key="1">
    <source>
        <dbReference type="ARBA" id="ARBA00022679"/>
    </source>
</evidence>
<evidence type="ECO:0000313" key="5">
    <source>
        <dbReference type="Proteomes" id="UP000004318"/>
    </source>
</evidence>
<dbReference type="PANTHER" id="PTHR10545">
    <property type="entry name" value="DIAMINE N-ACETYLTRANSFERASE"/>
    <property type="match status" value="1"/>
</dbReference>
<dbReference type="EMBL" id="AAMO01000004">
    <property type="protein sequence ID" value="EAQ03418.1"/>
    <property type="molecule type" value="Genomic_DNA"/>
</dbReference>
<evidence type="ECO:0000313" key="4">
    <source>
        <dbReference type="EMBL" id="EAQ03418.1"/>
    </source>
</evidence>
<accession>A3TX58</accession>
<dbReference type="GO" id="GO:0008080">
    <property type="term" value="F:N-acetyltransferase activity"/>
    <property type="evidence" value="ECO:0007669"/>
    <property type="project" value="TreeGrafter"/>
</dbReference>
<keyword evidence="1 4" id="KW-0808">Transferase</keyword>
<dbReference type="STRING" id="252305.OB2597_02322"/>
<dbReference type="RefSeq" id="WP_009804718.1">
    <property type="nucleotide sequence ID" value="NZ_CH724131.1"/>
</dbReference>
<dbReference type="CDD" id="cd04301">
    <property type="entry name" value="NAT_SF"/>
    <property type="match status" value="1"/>
</dbReference>
<dbReference type="eggNOG" id="COG0456">
    <property type="taxonomic scope" value="Bacteria"/>
</dbReference>
<protein>
    <submittedName>
        <fullName evidence="4">Putative Acetyltransferase</fullName>
    </submittedName>
</protein>
<dbReference type="InterPro" id="IPR016181">
    <property type="entry name" value="Acyl_CoA_acyltransferase"/>
</dbReference>
<dbReference type="Gene3D" id="3.40.630.30">
    <property type="match status" value="1"/>
</dbReference>
<organism evidence="4 5">
    <name type="scientific">Pseudooceanicola batsensis (strain ATCC BAA-863 / DSM 15984 / KCTC 12145 / HTCC2597)</name>
    <name type="common">Oceanicola batsensis</name>
    <dbReference type="NCBI Taxonomy" id="252305"/>
    <lineage>
        <taxon>Bacteria</taxon>
        <taxon>Pseudomonadati</taxon>
        <taxon>Pseudomonadota</taxon>
        <taxon>Alphaproteobacteria</taxon>
        <taxon>Rhodobacterales</taxon>
        <taxon>Paracoccaceae</taxon>
        <taxon>Pseudooceanicola</taxon>
    </lineage>
</organism>
<dbReference type="PANTHER" id="PTHR10545:SF42">
    <property type="entry name" value="ACETYLTRANSFERASE"/>
    <property type="match status" value="1"/>
</dbReference>
<gene>
    <name evidence="4" type="ORF">OB2597_02322</name>
</gene>
<proteinExistence type="predicted"/>
<dbReference type="OrthoDB" id="9805924at2"/>
<comment type="caution">
    <text evidence="4">The sequence shown here is derived from an EMBL/GenBank/DDBJ whole genome shotgun (WGS) entry which is preliminary data.</text>
</comment>
<dbReference type="AlphaFoldDB" id="A3TX58"/>
<sequence>MAGPAAAESLTIRPVERADRPQWGRLWQGYLAFYDTTLSEAMYDLAFQRLLSGETGEFRGFLARLGDRPVGLVHYLFHRHGWREEPVCYLQDLYADPEVRGRGIGAALITAVYAAADEAGAPSVYWLTQEGNATARKLYDRIARQTDFIKYQRPQ</sequence>